<dbReference type="Proteomes" id="UP000193711">
    <property type="component" value="Unassembled WGS sequence"/>
</dbReference>
<dbReference type="EMBL" id="FXBM01000001">
    <property type="protein sequence ID" value="SMH28238.1"/>
    <property type="molecule type" value="Genomic_DNA"/>
</dbReference>
<accession>A0A1X7MU15</accession>
<gene>
    <name evidence="2" type="ORF">SAMN06295885_0119</name>
</gene>
<keyword evidence="3" id="KW-1185">Reference proteome</keyword>
<evidence type="ECO:0000313" key="3">
    <source>
        <dbReference type="Proteomes" id="UP000193711"/>
    </source>
</evidence>
<reference evidence="3" key="1">
    <citation type="submission" date="2017-04" db="EMBL/GenBank/DDBJ databases">
        <authorList>
            <person name="Varghese N."/>
            <person name="Submissions S."/>
        </authorList>
    </citation>
    <scope>NUCLEOTIDE SEQUENCE [LARGE SCALE GENOMIC DNA]</scope>
    <source>
        <strain evidence="3">VKM Ac-2121</strain>
    </source>
</reference>
<dbReference type="AlphaFoldDB" id="A0A1X7MU15"/>
<dbReference type="RefSeq" id="WP_085474682.1">
    <property type="nucleotide sequence ID" value="NZ_FXBM01000001.1"/>
</dbReference>
<name>A0A1X7MU15_9MICO</name>
<organism evidence="2 3">
    <name type="scientific">Rathayibacter oskolensis</name>
    <dbReference type="NCBI Taxonomy" id="1891671"/>
    <lineage>
        <taxon>Bacteria</taxon>
        <taxon>Bacillati</taxon>
        <taxon>Actinomycetota</taxon>
        <taxon>Actinomycetes</taxon>
        <taxon>Micrococcales</taxon>
        <taxon>Microbacteriaceae</taxon>
        <taxon>Rathayibacter</taxon>
    </lineage>
</organism>
<proteinExistence type="predicted"/>
<dbReference type="STRING" id="1891671.SAMN06295885_0119"/>
<protein>
    <submittedName>
        <fullName evidence="2">Uncharacterized protein</fullName>
    </submittedName>
</protein>
<dbReference type="OrthoDB" id="4467712at2"/>
<sequence length="71" mass="7699">MDIEVWWPKLSDSAREWLIANNGDAIPEALVREIVAAGGAVRAESDADDSDGPTLSDDSVDWIEARANDET</sequence>
<evidence type="ECO:0000256" key="1">
    <source>
        <dbReference type="SAM" id="MobiDB-lite"/>
    </source>
</evidence>
<feature type="region of interest" description="Disordered" evidence="1">
    <location>
        <begin position="41"/>
        <end position="71"/>
    </location>
</feature>
<evidence type="ECO:0000313" key="2">
    <source>
        <dbReference type="EMBL" id="SMH28238.1"/>
    </source>
</evidence>